<dbReference type="GO" id="GO:0004439">
    <property type="term" value="F:phosphatidylinositol-4,5-bisphosphate 5-phosphatase activity"/>
    <property type="evidence" value="ECO:0007669"/>
    <property type="project" value="TreeGrafter"/>
</dbReference>
<dbReference type="Pfam" id="PF22669">
    <property type="entry name" value="Exo_endo_phos2"/>
    <property type="match status" value="1"/>
</dbReference>
<keyword evidence="9" id="KW-0727">SH2 domain</keyword>
<evidence type="ECO:0000256" key="7">
    <source>
        <dbReference type="ARBA" id="ARBA00022801"/>
    </source>
</evidence>
<evidence type="ECO:0000256" key="1">
    <source>
        <dbReference type="ARBA" id="ARBA00004170"/>
    </source>
</evidence>
<keyword evidence="6" id="KW-0597">Phosphoprotein</keyword>
<reference evidence="14" key="1">
    <citation type="submission" date="2020-01" db="EMBL/GenBank/DDBJ databases">
        <title>Development of genomics and gene disruption for Polysphondylium violaceum indicates a role for the polyketide synthase stlB in stalk morphogenesis.</title>
        <authorList>
            <person name="Narita B."/>
            <person name="Kawabe Y."/>
            <person name="Kin K."/>
            <person name="Saito T."/>
            <person name="Gibbs R."/>
            <person name="Kuspa A."/>
            <person name="Muzny D."/>
            <person name="Queller D."/>
            <person name="Richards S."/>
            <person name="Strassman J."/>
            <person name="Sucgang R."/>
            <person name="Worley K."/>
            <person name="Schaap P."/>
        </authorList>
    </citation>
    <scope>NUCLEOTIDE SEQUENCE</scope>
    <source>
        <strain evidence="14">QSvi11</strain>
    </source>
</reference>
<keyword evidence="11" id="KW-0206">Cytoskeleton</keyword>
<evidence type="ECO:0000256" key="2">
    <source>
        <dbReference type="ARBA" id="ARBA00004245"/>
    </source>
</evidence>
<evidence type="ECO:0000256" key="5">
    <source>
        <dbReference type="ARBA" id="ARBA00022490"/>
    </source>
</evidence>
<evidence type="ECO:0000313" key="14">
    <source>
        <dbReference type="EMBL" id="KAF2076071.1"/>
    </source>
</evidence>
<dbReference type="GO" id="GO:0005856">
    <property type="term" value="C:cytoskeleton"/>
    <property type="evidence" value="ECO:0007669"/>
    <property type="project" value="UniProtKB-SubCell"/>
</dbReference>
<dbReference type="EMBL" id="AJWJ01000074">
    <property type="protein sequence ID" value="KAF2076071.1"/>
    <property type="molecule type" value="Genomic_DNA"/>
</dbReference>
<evidence type="ECO:0000256" key="12">
    <source>
        <dbReference type="SAM" id="MobiDB-lite"/>
    </source>
</evidence>
<keyword evidence="10" id="KW-0472">Membrane</keyword>
<name>A0A8J4PY56_9MYCE</name>
<evidence type="ECO:0000256" key="8">
    <source>
        <dbReference type="ARBA" id="ARBA00022859"/>
    </source>
</evidence>
<dbReference type="PANTHER" id="PTHR11200">
    <property type="entry name" value="INOSITOL 5-PHOSPHATASE"/>
    <property type="match status" value="1"/>
</dbReference>
<dbReference type="Proteomes" id="UP000695562">
    <property type="component" value="Unassembled WGS sequence"/>
</dbReference>
<feature type="compositionally biased region" description="Pro residues" evidence="12">
    <location>
        <begin position="635"/>
        <end position="648"/>
    </location>
</feature>
<keyword evidence="5" id="KW-0963">Cytoplasm</keyword>
<dbReference type="InterPro" id="IPR000300">
    <property type="entry name" value="IPPc"/>
</dbReference>
<accession>A0A8J4PY56</accession>
<dbReference type="OrthoDB" id="62798at2759"/>
<feature type="compositionally biased region" description="Polar residues" evidence="12">
    <location>
        <begin position="581"/>
        <end position="607"/>
    </location>
</feature>
<dbReference type="FunFam" id="3.60.10.10:FF:000005">
    <property type="entry name" value="phosphatidylinositol 3,4,5-trisphosphate 5-phosphatase 1"/>
    <property type="match status" value="1"/>
</dbReference>
<feature type="domain" description="Inositol polyphosphate-related phosphatase" evidence="13">
    <location>
        <begin position="142"/>
        <end position="437"/>
    </location>
</feature>
<dbReference type="SMART" id="SM00128">
    <property type="entry name" value="IPPc"/>
    <property type="match status" value="1"/>
</dbReference>
<feature type="compositionally biased region" description="Low complexity" evidence="12">
    <location>
        <begin position="608"/>
        <end position="634"/>
    </location>
</feature>
<dbReference type="GO" id="GO:0016020">
    <property type="term" value="C:membrane"/>
    <property type="evidence" value="ECO:0007669"/>
    <property type="project" value="UniProtKB-SubCell"/>
</dbReference>
<sequence length="734" mass="84218">MVRGRSGSLSSSWDPKNLSDLENYYKSIKVNILDYQFEFIIKKNNKSNRTLLVLLKERVLQIFKLSKRGQKKKFKKYDISKISKLTKSKKDNKEIIIYRRNGKKELTISFINTERRECFYELLWLAWLNKTLPTSEVKAPYQNLSFFVSTWNMGDAPPPSDLNSWIPKDKYDLYILGVQECEYSPRERRYEQCQDDWFGTLATHLGHNYYKVEGTSLVKMRIVVFARKEHYYTINYIEKTSIPTGIGGVYGNKGATMISFQVFETSFCFISSHFAAHQEKIDARNHNYREIVKVAQMGNKDMDILNQFNYVFWMGDFNYRIDHLFREEVLVAIKKKDISKLLIHDQLLKQKAMEKVFFGFKEEAITFYPTYKMERHKKGVYTEEKQRTPSWCDRILTRALPYSHPINCVEYKSATNILTSDHVPVYGVYECFVRLPCLPVPQSLIKKCNILFFDLRAENLDLIDGQSPDPYLVFHPSSFIEEEISTPHASKNRSPIWGDILPIEPTIHRQTFLETQHLLLTIYHDDEVLGHAAVPLALGFSSQPFPFATRITKYGLQAGILYGAIHIVYLNENPSTPLVKSPLRTSPTLQAEQSANSPLSPNINTGKLSPPLTTTTTTTSSSSPPTTPTKISNKPPLPPINKPTPPNLSPSLLNNNTNTHHNVSNINITESLPLDYLNITNDIVIGGEDDNDGFDSNNNNNSLHIATDTLNNSKMTIQPPPMIQRTKSELRRSI</sequence>
<organism evidence="14 15">
    <name type="scientific">Polysphondylium violaceum</name>
    <dbReference type="NCBI Taxonomy" id="133409"/>
    <lineage>
        <taxon>Eukaryota</taxon>
        <taxon>Amoebozoa</taxon>
        <taxon>Evosea</taxon>
        <taxon>Eumycetozoa</taxon>
        <taxon>Dictyostelia</taxon>
        <taxon>Dictyosteliales</taxon>
        <taxon>Dictyosteliaceae</taxon>
        <taxon>Polysphondylium</taxon>
    </lineage>
</organism>
<evidence type="ECO:0000256" key="11">
    <source>
        <dbReference type="ARBA" id="ARBA00023212"/>
    </source>
</evidence>
<proteinExistence type="inferred from homology"/>
<feature type="region of interest" description="Disordered" evidence="12">
    <location>
        <begin position="581"/>
        <end position="656"/>
    </location>
</feature>
<evidence type="ECO:0000256" key="6">
    <source>
        <dbReference type="ARBA" id="ARBA00022553"/>
    </source>
</evidence>
<dbReference type="GO" id="GO:0034485">
    <property type="term" value="F:phosphatidylinositol-3,4,5-trisphosphate 5-phosphatase activity"/>
    <property type="evidence" value="ECO:0007669"/>
    <property type="project" value="UniProtKB-EC"/>
</dbReference>
<dbReference type="GO" id="GO:0046856">
    <property type="term" value="P:phosphatidylinositol dephosphorylation"/>
    <property type="evidence" value="ECO:0007669"/>
    <property type="project" value="InterPro"/>
</dbReference>
<evidence type="ECO:0000259" key="13">
    <source>
        <dbReference type="SMART" id="SM00128"/>
    </source>
</evidence>
<comment type="subcellular location">
    <subcellularLocation>
        <location evidence="2">Cytoplasm</location>
        <location evidence="2">Cytoskeleton</location>
    </subcellularLocation>
    <subcellularLocation>
        <location evidence="1">Membrane</location>
        <topology evidence="1">Peripheral membrane protein</topology>
    </subcellularLocation>
</comment>
<evidence type="ECO:0000256" key="10">
    <source>
        <dbReference type="ARBA" id="ARBA00023136"/>
    </source>
</evidence>
<keyword evidence="7" id="KW-0378">Hydrolase</keyword>
<dbReference type="InterPro" id="IPR046985">
    <property type="entry name" value="IP5"/>
</dbReference>
<dbReference type="Gene3D" id="3.60.10.10">
    <property type="entry name" value="Endonuclease/exonuclease/phosphatase"/>
    <property type="match status" value="1"/>
</dbReference>
<dbReference type="EC" id="3.1.3.86" evidence="4"/>
<evidence type="ECO:0000256" key="3">
    <source>
        <dbReference type="ARBA" id="ARBA00008734"/>
    </source>
</evidence>
<protein>
    <recommendedName>
        <fullName evidence="4">phosphatidylinositol-3,4,5-trisphosphate 5-phosphatase</fullName>
        <ecNumber evidence="4">3.1.3.86</ecNumber>
    </recommendedName>
</protein>
<dbReference type="PANTHER" id="PTHR11200:SF291">
    <property type="entry name" value="INOSITOL 5-PHOSPHATASE"/>
    <property type="match status" value="1"/>
</dbReference>
<comment type="similarity">
    <text evidence="3">Belongs to the inositol 1,4,5-trisphosphate 5-phosphatase family.</text>
</comment>
<dbReference type="GO" id="GO:0002376">
    <property type="term" value="P:immune system process"/>
    <property type="evidence" value="ECO:0007669"/>
    <property type="project" value="UniProtKB-KW"/>
</dbReference>
<keyword evidence="8" id="KW-0391">Immunity</keyword>
<dbReference type="SUPFAM" id="SSF49562">
    <property type="entry name" value="C2 domain (Calcium/lipid-binding domain, CaLB)"/>
    <property type="match status" value="1"/>
</dbReference>
<gene>
    <name evidence="14" type="ORF">CYY_002635</name>
</gene>
<evidence type="ECO:0000256" key="9">
    <source>
        <dbReference type="ARBA" id="ARBA00022999"/>
    </source>
</evidence>
<keyword evidence="15" id="KW-1185">Reference proteome</keyword>
<evidence type="ECO:0000313" key="15">
    <source>
        <dbReference type="Proteomes" id="UP000695562"/>
    </source>
</evidence>
<dbReference type="InterPro" id="IPR036691">
    <property type="entry name" value="Endo/exonu/phosph_ase_sf"/>
</dbReference>
<dbReference type="AlphaFoldDB" id="A0A8J4PY56"/>
<dbReference type="SUPFAM" id="SSF56219">
    <property type="entry name" value="DNase I-like"/>
    <property type="match status" value="1"/>
</dbReference>
<comment type="caution">
    <text evidence="14">The sequence shown here is derived from an EMBL/GenBank/DDBJ whole genome shotgun (WGS) entry which is preliminary data.</text>
</comment>
<dbReference type="InterPro" id="IPR035892">
    <property type="entry name" value="C2_domain_sf"/>
</dbReference>
<evidence type="ECO:0000256" key="4">
    <source>
        <dbReference type="ARBA" id="ARBA00012981"/>
    </source>
</evidence>